<proteinExistence type="inferred from homology"/>
<evidence type="ECO:0000313" key="4">
    <source>
        <dbReference type="Proteomes" id="UP000597507"/>
    </source>
</evidence>
<dbReference type="SUPFAM" id="SSF53850">
    <property type="entry name" value="Periplasmic binding protein-like II"/>
    <property type="match status" value="1"/>
</dbReference>
<protein>
    <submittedName>
        <fullName evidence="3">ABC transporter substrate-binding protein</fullName>
    </submittedName>
</protein>
<evidence type="ECO:0000256" key="1">
    <source>
        <dbReference type="ARBA" id="ARBA00006987"/>
    </source>
</evidence>
<sequence length="336" mass="36101">MRHARLRRRALAGALAALPLLPAVARAQGGNESWPSRPIVIMGGFPNGSGVDIYARRLADRLSRTLGAPVVVDNRSGAGGNIASDLVAKARPDGYLFLLGTAGTHAINASLYRSLPFDPLRDVTHIALLGDVPNVLLVNPEKRPQFRTCQDVIAAARAQPGALNYSSTGNGASTHLAGAQFSTAAGVELTHVPYRGQPGAMQALLRGDADLFFNQTGPSIGPIRQGQLRGLAVTTRTRVAALPDIPTVEEACGLRGFESTTWYGLFAPPGLPEPIQRRMNAEVVGIINAPEFQRWLIEEQGITPPTENTPEHFRAVHERDIARWREVVRRSGATLD</sequence>
<gene>
    <name evidence="3" type="ORF">GCM10010964_17030</name>
</gene>
<dbReference type="AlphaFoldDB" id="A0A8J3EBT5"/>
<dbReference type="InterPro" id="IPR005064">
    <property type="entry name" value="BUG"/>
</dbReference>
<dbReference type="InterPro" id="IPR042100">
    <property type="entry name" value="Bug_dom1"/>
</dbReference>
<evidence type="ECO:0000313" key="3">
    <source>
        <dbReference type="EMBL" id="GGG29725.1"/>
    </source>
</evidence>
<dbReference type="PANTHER" id="PTHR42928:SF5">
    <property type="entry name" value="BLR1237 PROTEIN"/>
    <property type="match status" value="1"/>
</dbReference>
<organism evidence="3 4">
    <name type="scientific">Caldovatus sediminis</name>
    <dbReference type="NCBI Taxonomy" id="2041189"/>
    <lineage>
        <taxon>Bacteria</taxon>
        <taxon>Pseudomonadati</taxon>
        <taxon>Pseudomonadota</taxon>
        <taxon>Alphaproteobacteria</taxon>
        <taxon>Acetobacterales</taxon>
        <taxon>Roseomonadaceae</taxon>
        <taxon>Caldovatus</taxon>
    </lineage>
</organism>
<feature type="signal peptide" evidence="2">
    <location>
        <begin position="1"/>
        <end position="27"/>
    </location>
</feature>
<dbReference type="Proteomes" id="UP000597507">
    <property type="component" value="Unassembled WGS sequence"/>
</dbReference>
<dbReference type="CDD" id="cd13578">
    <property type="entry name" value="PBP2_Bug27"/>
    <property type="match status" value="1"/>
</dbReference>
<reference evidence="3 4" key="1">
    <citation type="journal article" date="2014" name="Int. J. Syst. Evol. Microbiol.">
        <title>Complete genome sequence of Corynebacterium casei LMG S-19264T (=DSM 44701T), isolated from a smear-ripened cheese.</title>
        <authorList>
            <consortium name="US DOE Joint Genome Institute (JGI-PGF)"/>
            <person name="Walter F."/>
            <person name="Albersmeier A."/>
            <person name="Kalinowski J."/>
            <person name="Ruckert C."/>
        </authorList>
    </citation>
    <scope>NUCLEOTIDE SEQUENCE [LARGE SCALE GENOMIC DNA]</scope>
    <source>
        <strain evidence="3 4">CGMCC 1.16330</strain>
    </source>
</reference>
<evidence type="ECO:0000256" key="2">
    <source>
        <dbReference type="SAM" id="SignalP"/>
    </source>
</evidence>
<dbReference type="EMBL" id="BMKS01000004">
    <property type="protein sequence ID" value="GGG29725.1"/>
    <property type="molecule type" value="Genomic_DNA"/>
</dbReference>
<comment type="similarity">
    <text evidence="1">Belongs to the UPF0065 (bug) family.</text>
</comment>
<comment type="caution">
    <text evidence="3">The sequence shown here is derived from an EMBL/GenBank/DDBJ whole genome shotgun (WGS) entry which is preliminary data.</text>
</comment>
<dbReference type="Gene3D" id="3.40.190.150">
    <property type="entry name" value="Bordetella uptake gene, domain 1"/>
    <property type="match status" value="1"/>
</dbReference>
<dbReference type="RefSeq" id="WP_188899587.1">
    <property type="nucleotide sequence ID" value="NZ_BMKS01000004.1"/>
</dbReference>
<accession>A0A8J3EBT5</accession>
<name>A0A8J3EBT5_9PROT</name>
<feature type="chain" id="PRO_5035208695" evidence="2">
    <location>
        <begin position="28"/>
        <end position="336"/>
    </location>
</feature>
<keyword evidence="2" id="KW-0732">Signal</keyword>
<dbReference type="Pfam" id="PF03401">
    <property type="entry name" value="TctC"/>
    <property type="match status" value="1"/>
</dbReference>
<dbReference type="PANTHER" id="PTHR42928">
    <property type="entry name" value="TRICARBOXYLATE-BINDING PROTEIN"/>
    <property type="match status" value="1"/>
</dbReference>
<keyword evidence="4" id="KW-1185">Reference proteome</keyword>
<dbReference type="Gene3D" id="3.40.190.10">
    <property type="entry name" value="Periplasmic binding protein-like II"/>
    <property type="match status" value="1"/>
</dbReference>
<dbReference type="PIRSF" id="PIRSF017082">
    <property type="entry name" value="YflP"/>
    <property type="match status" value="1"/>
</dbReference>